<reference evidence="2" key="1">
    <citation type="journal article" date="2010" name="J. Integr. Plant Biol.">
        <title>Insights into the bamboo genome: syntenic relationships to rice and sorghum.</title>
        <authorList>
            <person name="Gui Y.J."/>
            <person name="Zhou Y."/>
            <person name="Wang Y."/>
            <person name="Wang S."/>
            <person name="Wang S.Y."/>
            <person name="Hu Y."/>
            <person name="Bo S.P."/>
            <person name="Chen H."/>
            <person name="Zhou C.P."/>
            <person name="Ma N.X."/>
            <person name="Zhang T.Z."/>
            <person name="Fan L.J."/>
        </authorList>
    </citation>
    <scope>NUCLEOTIDE SEQUENCE</scope>
    <source>
        <tissue evidence="2">Shoot</tissue>
    </source>
</reference>
<name>D3IVM2_PHYED</name>
<protein>
    <submittedName>
        <fullName evidence="2">Uncharacterized protein</fullName>
    </submittedName>
</protein>
<feature type="region of interest" description="Disordered" evidence="1">
    <location>
        <begin position="133"/>
        <end position="152"/>
    </location>
</feature>
<evidence type="ECO:0000256" key="1">
    <source>
        <dbReference type="SAM" id="MobiDB-lite"/>
    </source>
</evidence>
<feature type="compositionally biased region" description="Basic and acidic residues" evidence="1">
    <location>
        <begin position="133"/>
        <end position="143"/>
    </location>
</feature>
<dbReference type="EMBL" id="GQ252867">
    <property type="protein sequence ID" value="ADB85362.1"/>
    <property type="molecule type" value="Genomic_DNA"/>
</dbReference>
<proteinExistence type="predicted"/>
<organism evidence="2">
    <name type="scientific">Phyllostachys edulis</name>
    <name type="common">Tortoise shell bamboo</name>
    <name type="synonym">Bambusa edulis</name>
    <dbReference type="NCBI Taxonomy" id="38705"/>
    <lineage>
        <taxon>Eukaryota</taxon>
        <taxon>Viridiplantae</taxon>
        <taxon>Streptophyta</taxon>
        <taxon>Embryophyta</taxon>
        <taxon>Tracheophyta</taxon>
        <taxon>Spermatophyta</taxon>
        <taxon>Magnoliopsida</taxon>
        <taxon>Liliopsida</taxon>
        <taxon>Poales</taxon>
        <taxon>Poaceae</taxon>
        <taxon>BOP clade</taxon>
        <taxon>Bambusoideae</taxon>
        <taxon>Arundinarodae</taxon>
        <taxon>Arundinarieae</taxon>
        <taxon>Arundinariinae</taxon>
        <taxon>Phyllostachys</taxon>
    </lineage>
</organism>
<sequence>MGPGQVGLSCTVHSILFGQSIWLKLFCFAPQGYWDVIASFTEASAAQTEASSQSIPKSKSLRKLSNSSLLITSLKPYSFCGLSYVQREIMKRRQLAERLQIILCQSLDPDAYAGEVCGEREIDPPWQCRKDRISSEETSEVLRHPPATVNPT</sequence>
<accession>D3IVM2</accession>
<dbReference type="AlphaFoldDB" id="D3IVM2"/>
<evidence type="ECO:0000313" key="2">
    <source>
        <dbReference type="EMBL" id="ADB85362.1"/>
    </source>
</evidence>